<keyword evidence="1" id="KW-1133">Transmembrane helix</keyword>
<feature type="transmembrane region" description="Helical" evidence="1">
    <location>
        <begin position="104"/>
        <end position="129"/>
    </location>
</feature>
<accession>A0AA95NHE4</accession>
<evidence type="ECO:0000313" key="2">
    <source>
        <dbReference type="EMBL" id="WIT14125.1"/>
    </source>
</evidence>
<organism evidence="2 3">
    <name type="scientific">Paucibacter sediminis</name>
    <dbReference type="NCBI Taxonomy" id="3019553"/>
    <lineage>
        <taxon>Bacteria</taxon>
        <taxon>Pseudomonadati</taxon>
        <taxon>Pseudomonadota</taxon>
        <taxon>Betaproteobacteria</taxon>
        <taxon>Burkholderiales</taxon>
        <taxon>Sphaerotilaceae</taxon>
        <taxon>Roseateles</taxon>
    </lineage>
</organism>
<proteinExistence type="predicted"/>
<protein>
    <submittedName>
        <fullName evidence="2">Uncharacterized protein</fullName>
    </submittedName>
</protein>
<reference evidence="2" key="1">
    <citation type="submission" date="2023-01" db="EMBL/GenBank/DDBJ databases">
        <title>Whole genome sequence of Paucibacter sp. S2-9 isolated from pond sediment.</title>
        <authorList>
            <person name="Jung J.Y."/>
        </authorList>
    </citation>
    <scope>NUCLEOTIDE SEQUENCE</scope>
    <source>
        <strain evidence="2">S2-9</strain>
    </source>
</reference>
<feature type="transmembrane region" description="Helical" evidence="1">
    <location>
        <begin position="6"/>
        <end position="28"/>
    </location>
</feature>
<keyword evidence="3" id="KW-1185">Reference proteome</keyword>
<keyword evidence="1" id="KW-0472">Membrane</keyword>
<dbReference type="KEGG" id="pais:PFX98_11015"/>
<dbReference type="AlphaFoldDB" id="A0AA95NHE4"/>
<gene>
    <name evidence="2" type="ORF">PFX98_11015</name>
</gene>
<name>A0AA95NHE4_9BURK</name>
<dbReference type="EMBL" id="CP116346">
    <property type="protein sequence ID" value="WIT14125.1"/>
    <property type="molecule type" value="Genomic_DNA"/>
</dbReference>
<sequence>MNNAPLVIVLLTGSYFVGLAVLAVMAPAKARRFLSGFAGSALAHYAELSPRLVAGGAFVLQAPYLLLTDAFSLFGWALVGTTACLLVLPWGWHRRFAQMAVPRALERLGWIAVASFALGCLVLSCAALGPTGAPA</sequence>
<dbReference type="Proteomes" id="UP001177769">
    <property type="component" value="Chromosome"/>
</dbReference>
<keyword evidence="1" id="KW-0812">Transmembrane</keyword>
<dbReference type="RefSeq" id="WP_285235248.1">
    <property type="nucleotide sequence ID" value="NZ_CP116346.1"/>
</dbReference>
<feature type="transmembrane region" description="Helical" evidence="1">
    <location>
        <begin position="73"/>
        <end position="92"/>
    </location>
</feature>
<evidence type="ECO:0000256" key="1">
    <source>
        <dbReference type="SAM" id="Phobius"/>
    </source>
</evidence>
<evidence type="ECO:0000313" key="3">
    <source>
        <dbReference type="Proteomes" id="UP001177769"/>
    </source>
</evidence>